<reference evidence="1" key="1">
    <citation type="submission" date="2023-04" db="EMBL/GenBank/DDBJ databases">
        <title>Draft Genome sequencing of Naganishia species isolated from polar environments using Oxford Nanopore Technology.</title>
        <authorList>
            <person name="Leo P."/>
            <person name="Venkateswaran K."/>
        </authorList>
    </citation>
    <scope>NUCLEOTIDE SEQUENCE</scope>
    <source>
        <strain evidence="1">MNA-CCFEE 5425</strain>
    </source>
</reference>
<protein>
    <submittedName>
        <fullName evidence="1">Uncharacterized protein</fullName>
    </submittedName>
</protein>
<accession>A0ACC2X2A5</accession>
<evidence type="ECO:0000313" key="1">
    <source>
        <dbReference type="EMBL" id="KAJ9117510.1"/>
    </source>
</evidence>
<keyword evidence="2" id="KW-1185">Reference proteome</keyword>
<organism evidence="1 2">
    <name type="scientific">Naganishia vaughanmartiniae</name>
    <dbReference type="NCBI Taxonomy" id="1424756"/>
    <lineage>
        <taxon>Eukaryota</taxon>
        <taxon>Fungi</taxon>
        <taxon>Dikarya</taxon>
        <taxon>Basidiomycota</taxon>
        <taxon>Agaricomycotina</taxon>
        <taxon>Tremellomycetes</taxon>
        <taxon>Filobasidiales</taxon>
        <taxon>Filobasidiaceae</taxon>
        <taxon>Naganishia</taxon>
    </lineage>
</organism>
<proteinExistence type="predicted"/>
<evidence type="ECO:0000313" key="2">
    <source>
        <dbReference type="Proteomes" id="UP001243375"/>
    </source>
</evidence>
<sequence length="110" mass="11978">MISSISADEDAEVRKRVEALNVFQNQIYASESSVNDQEGLGGKLSSSDKKTIQTAVKEAKEWLESNPDATAEDLEERQGEFTSTVQPIISSFYEGAAGGDQESYGSHDEL</sequence>
<name>A0ACC2X2A5_9TREE</name>
<dbReference type="EMBL" id="JASBWU010000012">
    <property type="protein sequence ID" value="KAJ9117510.1"/>
    <property type="molecule type" value="Genomic_DNA"/>
</dbReference>
<gene>
    <name evidence="1" type="ORF">QFC22_004360</name>
</gene>
<comment type="caution">
    <text evidence="1">The sequence shown here is derived from an EMBL/GenBank/DDBJ whole genome shotgun (WGS) entry which is preliminary data.</text>
</comment>
<dbReference type="Proteomes" id="UP001243375">
    <property type="component" value="Unassembled WGS sequence"/>
</dbReference>